<evidence type="ECO:0000256" key="1">
    <source>
        <dbReference type="ARBA" id="ARBA00004651"/>
    </source>
</evidence>
<keyword evidence="3 5" id="KW-1133">Transmembrane helix</keyword>
<organism evidence="7">
    <name type="scientific">uncultured Nocardioidaceae bacterium</name>
    <dbReference type="NCBI Taxonomy" id="253824"/>
    <lineage>
        <taxon>Bacteria</taxon>
        <taxon>Bacillati</taxon>
        <taxon>Actinomycetota</taxon>
        <taxon>Actinomycetes</taxon>
        <taxon>Propionibacteriales</taxon>
        <taxon>Nocardioidaceae</taxon>
        <taxon>environmental samples</taxon>
    </lineage>
</organism>
<keyword evidence="4 5" id="KW-0472">Membrane</keyword>
<dbReference type="EMBL" id="CADCUG010000117">
    <property type="protein sequence ID" value="CAA9345844.1"/>
    <property type="molecule type" value="Genomic_DNA"/>
</dbReference>
<feature type="transmembrane region" description="Helical" evidence="5">
    <location>
        <begin position="46"/>
        <end position="69"/>
    </location>
</feature>
<dbReference type="GO" id="GO:0022857">
    <property type="term" value="F:transmembrane transporter activity"/>
    <property type="evidence" value="ECO:0007669"/>
    <property type="project" value="InterPro"/>
</dbReference>
<dbReference type="Gene3D" id="1.20.1250.20">
    <property type="entry name" value="MFS general substrate transporter like domains"/>
    <property type="match status" value="2"/>
</dbReference>
<feature type="transmembrane region" description="Helical" evidence="5">
    <location>
        <begin position="285"/>
        <end position="302"/>
    </location>
</feature>
<gene>
    <name evidence="7" type="ORF">AVDCRST_MAG29-1875</name>
</gene>
<evidence type="ECO:0000256" key="3">
    <source>
        <dbReference type="ARBA" id="ARBA00022989"/>
    </source>
</evidence>
<evidence type="ECO:0000256" key="4">
    <source>
        <dbReference type="ARBA" id="ARBA00023136"/>
    </source>
</evidence>
<dbReference type="PANTHER" id="PTHR23542:SF1">
    <property type="entry name" value="MAJOR FACILITATOR SUPERFAMILY (MFS) PROFILE DOMAIN-CONTAINING PROTEIN"/>
    <property type="match status" value="1"/>
</dbReference>
<feature type="transmembrane region" description="Helical" evidence="5">
    <location>
        <begin position="12"/>
        <end position="40"/>
    </location>
</feature>
<keyword evidence="2 5" id="KW-0812">Transmembrane</keyword>
<evidence type="ECO:0000256" key="5">
    <source>
        <dbReference type="SAM" id="Phobius"/>
    </source>
</evidence>
<proteinExistence type="predicted"/>
<reference evidence="7" key="1">
    <citation type="submission" date="2020-02" db="EMBL/GenBank/DDBJ databases">
        <authorList>
            <person name="Meier V. D."/>
        </authorList>
    </citation>
    <scope>NUCLEOTIDE SEQUENCE</scope>
    <source>
        <strain evidence="7">AVDCRST_MAG29</strain>
    </source>
</reference>
<feature type="transmembrane region" description="Helical" evidence="5">
    <location>
        <begin position="342"/>
        <end position="365"/>
    </location>
</feature>
<dbReference type="InterPro" id="IPR020846">
    <property type="entry name" value="MFS_dom"/>
</dbReference>
<protein>
    <submittedName>
        <fullName evidence="7">Uncharacterized MFS-type transporter</fullName>
    </submittedName>
</protein>
<comment type="subcellular location">
    <subcellularLocation>
        <location evidence="1">Cell membrane</location>
        <topology evidence="1">Multi-pass membrane protein</topology>
    </subcellularLocation>
</comment>
<evidence type="ECO:0000313" key="7">
    <source>
        <dbReference type="EMBL" id="CAA9345844.1"/>
    </source>
</evidence>
<feature type="transmembrane region" description="Helical" evidence="5">
    <location>
        <begin position="308"/>
        <end position="330"/>
    </location>
</feature>
<dbReference type="InterPro" id="IPR011701">
    <property type="entry name" value="MFS"/>
</dbReference>
<feature type="transmembrane region" description="Helical" evidence="5">
    <location>
        <begin position="254"/>
        <end position="273"/>
    </location>
</feature>
<dbReference type="PROSITE" id="PS50850">
    <property type="entry name" value="MFS"/>
    <property type="match status" value="1"/>
</dbReference>
<dbReference type="PANTHER" id="PTHR23542">
    <property type="match status" value="1"/>
</dbReference>
<feature type="transmembrane region" description="Helical" evidence="5">
    <location>
        <begin position="81"/>
        <end position="100"/>
    </location>
</feature>
<dbReference type="SUPFAM" id="SSF103473">
    <property type="entry name" value="MFS general substrate transporter"/>
    <property type="match status" value="1"/>
</dbReference>
<name>A0A6J4M0W0_9ACTN</name>
<accession>A0A6J4M0W0</accession>
<dbReference type="InterPro" id="IPR036259">
    <property type="entry name" value="MFS_trans_sf"/>
</dbReference>
<feature type="domain" description="Major facilitator superfamily (MFS) profile" evidence="6">
    <location>
        <begin position="219"/>
        <end position="406"/>
    </location>
</feature>
<dbReference type="GO" id="GO:0005886">
    <property type="term" value="C:plasma membrane"/>
    <property type="evidence" value="ECO:0007669"/>
    <property type="project" value="UniProtKB-SubCell"/>
</dbReference>
<sequence length="406" mass="40797">MVLRPYRDVLSVPGAAFFATAGLVARLPMSMLGIGIVLLVEDATGSYGIAGAVAAAYGVAQSVTTPLLAQAVDRYGQARTMRPAIAVHVVGLLSLVGLAVSAAPTWTYFPAAALTGATIGSLGSLVRARWSYALEGDPRRDARLHTAYSLESVLDEVVFIAGPLLVTVLAVRFSPVLGLLAAAAAVGGGGAALLSRRASEPPVSGDRPAVGSGVLRAPGMLVLLVTFVCVGGIFGSVEVVTVAFTDERGQPEAAGWVLAAFALGSLLAGVAYGAVHWRSTAGPRFLVGVVLLAVGVAPVALIDDVLLMSAVVFVAGFAISPMLISGNQLVQDLVAPSRLTEGLSWVSTAIGVGVSAGSAISGAVVDATDASTAYLVPAGAGVLAAGVVLMGRRWLQPVSGPQPAAA</sequence>
<feature type="transmembrane region" description="Helical" evidence="5">
    <location>
        <begin position="176"/>
        <end position="194"/>
    </location>
</feature>
<dbReference type="AlphaFoldDB" id="A0A6J4M0W0"/>
<evidence type="ECO:0000256" key="2">
    <source>
        <dbReference type="ARBA" id="ARBA00022692"/>
    </source>
</evidence>
<dbReference type="Pfam" id="PF07690">
    <property type="entry name" value="MFS_1"/>
    <property type="match status" value="2"/>
</dbReference>
<feature type="transmembrane region" description="Helical" evidence="5">
    <location>
        <begin position="214"/>
        <end position="234"/>
    </location>
</feature>
<feature type="transmembrane region" description="Helical" evidence="5">
    <location>
        <begin position="371"/>
        <end position="390"/>
    </location>
</feature>
<evidence type="ECO:0000259" key="6">
    <source>
        <dbReference type="PROSITE" id="PS50850"/>
    </source>
</evidence>